<dbReference type="Gene3D" id="2.30.30.100">
    <property type="match status" value="1"/>
</dbReference>
<evidence type="ECO:0000256" key="3">
    <source>
        <dbReference type="ARBA" id="ARBA00022664"/>
    </source>
</evidence>
<feature type="domain" description="Sm" evidence="10">
    <location>
        <begin position="4"/>
        <end position="72"/>
    </location>
</feature>
<proteinExistence type="inferred from homology"/>
<comment type="function">
    <text evidence="8">Binds specifically to the 3'-terminal U-tract of U6 snRNA.</text>
</comment>
<evidence type="ECO:0000256" key="7">
    <source>
        <dbReference type="ARBA" id="ARBA00023242"/>
    </source>
</evidence>
<dbReference type="EMBL" id="CP046236">
    <property type="protein sequence ID" value="WFD48283.1"/>
    <property type="molecule type" value="Genomic_DNA"/>
</dbReference>
<evidence type="ECO:0000256" key="1">
    <source>
        <dbReference type="ARBA" id="ARBA00004123"/>
    </source>
</evidence>
<dbReference type="InterPro" id="IPR010920">
    <property type="entry name" value="LSM_dom_sf"/>
</dbReference>
<evidence type="ECO:0000256" key="2">
    <source>
        <dbReference type="ARBA" id="ARBA00006850"/>
    </source>
</evidence>
<organism evidence="11 12">
    <name type="scientific">Malassezia furfur</name>
    <name type="common">Pityriasis versicolor infection agent</name>
    <name type="synonym">Pityrosporum furfur</name>
    <dbReference type="NCBI Taxonomy" id="55194"/>
    <lineage>
        <taxon>Eukaryota</taxon>
        <taxon>Fungi</taxon>
        <taxon>Dikarya</taxon>
        <taxon>Basidiomycota</taxon>
        <taxon>Ustilaginomycotina</taxon>
        <taxon>Malasseziomycetes</taxon>
        <taxon>Malasseziales</taxon>
        <taxon>Malasseziaceae</taxon>
        <taxon>Malassezia</taxon>
    </lineage>
</organism>
<reference evidence="11 12" key="1">
    <citation type="journal article" date="2020" name="Elife">
        <title>Loss of centromere function drives karyotype evolution in closely related Malassezia species.</title>
        <authorList>
            <person name="Sankaranarayanan S.R."/>
            <person name="Ianiri G."/>
            <person name="Coelho M.A."/>
            <person name="Reza M.H."/>
            <person name="Thimmappa B.C."/>
            <person name="Ganguly P."/>
            <person name="Vadnala R.N."/>
            <person name="Sun S."/>
            <person name="Siddharthan R."/>
            <person name="Tellgren-Roth C."/>
            <person name="Dawson T.L."/>
            <person name="Heitman J."/>
            <person name="Sanyal K."/>
        </authorList>
    </citation>
    <scope>NUCLEOTIDE SEQUENCE [LARGE SCALE GENOMIC DNA]</scope>
    <source>
        <strain evidence="11">CBS14141</strain>
    </source>
</reference>
<keyword evidence="4 8" id="KW-0747">Spliceosome</keyword>
<sequence>MRHKTSRSYVCAPLTQLVELKNGETFNGSLQACDNFMNVTLKDVYQTSASGEQFWKMEECYIKGSTVGLHALTQIKYCRVADALIDAVRESEEHARKQRQAAAGHNRDGRGRGDAQRGRGRGARAQRA</sequence>
<dbReference type="CDD" id="cd01723">
    <property type="entry name" value="LSm4"/>
    <property type="match status" value="1"/>
</dbReference>
<keyword evidence="6 8" id="KW-0508">mRNA splicing</keyword>
<dbReference type="SUPFAM" id="SSF50182">
    <property type="entry name" value="Sm-like ribonucleoproteins"/>
    <property type="match status" value="1"/>
</dbReference>
<protein>
    <recommendedName>
        <fullName evidence="8">LSM complex subunit LSM4</fullName>
    </recommendedName>
</protein>
<keyword evidence="12" id="KW-1185">Reference proteome</keyword>
<comment type="subunit">
    <text evidence="8">LSm subunits form a heteromer with a doughnut shape.</text>
</comment>
<name>A0ABY8ERY6_MALFU</name>
<dbReference type="SMART" id="SM00651">
    <property type="entry name" value="Sm"/>
    <property type="match status" value="1"/>
</dbReference>
<keyword evidence="5 8" id="KW-0694">RNA-binding</keyword>
<keyword evidence="8" id="KW-0687">Ribonucleoprotein</keyword>
<keyword evidence="7 8" id="KW-0539">Nucleus</keyword>
<gene>
    <name evidence="8" type="primary">LSM4</name>
    <name evidence="11" type="ORF">GLX27_002951</name>
</gene>
<evidence type="ECO:0000256" key="4">
    <source>
        <dbReference type="ARBA" id="ARBA00022728"/>
    </source>
</evidence>
<dbReference type="InterPro" id="IPR001163">
    <property type="entry name" value="Sm_dom_euk/arc"/>
</dbReference>
<evidence type="ECO:0000256" key="9">
    <source>
        <dbReference type="SAM" id="MobiDB-lite"/>
    </source>
</evidence>
<dbReference type="Pfam" id="PF01423">
    <property type="entry name" value="LSM"/>
    <property type="match status" value="1"/>
</dbReference>
<evidence type="ECO:0000313" key="12">
    <source>
        <dbReference type="Proteomes" id="UP000818624"/>
    </source>
</evidence>
<comment type="similarity">
    <text evidence="2 8">Belongs to the snRNP Sm proteins family.</text>
</comment>
<evidence type="ECO:0000313" key="11">
    <source>
        <dbReference type="EMBL" id="WFD48283.1"/>
    </source>
</evidence>
<accession>A0ABY8ERY6</accession>
<dbReference type="PANTHER" id="PTHR23338">
    <property type="entry name" value="SMALL NUCLEAR RIBONUCLEOPROTEIN SM"/>
    <property type="match status" value="1"/>
</dbReference>
<evidence type="ECO:0000256" key="5">
    <source>
        <dbReference type="ARBA" id="ARBA00022884"/>
    </source>
</evidence>
<feature type="compositionally biased region" description="Basic and acidic residues" evidence="9">
    <location>
        <begin position="105"/>
        <end position="117"/>
    </location>
</feature>
<feature type="compositionally biased region" description="Basic residues" evidence="9">
    <location>
        <begin position="118"/>
        <end position="128"/>
    </location>
</feature>
<keyword evidence="3 8" id="KW-0507">mRNA processing</keyword>
<dbReference type="InterPro" id="IPR027141">
    <property type="entry name" value="LSm4/Sm_D1/D3"/>
</dbReference>
<evidence type="ECO:0000256" key="6">
    <source>
        <dbReference type="ARBA" id="ARBA00023187"/>
    </source>
</evidence>
<dbReference type="Proteomes" id="UP000818624">
    <property type="component" value="Chromosome 3"/>
</dbReference>
<evidence type="ECO:0000256" key="8">
    <source>
        <dbReference type="RuleBase" id="RU365049"/>
    </source>
</evidence>
<comment type="subcellular location">
    <subcellularLocation>
        <location evidence="1 8">Nucleus</location>
    </subcellularLocation>
</comment>
<feature type="region of interest" description="Disordered" evidence="9">
    <location>
        <begin position="90"/>
        <end position="128"/>
    </location>
</feature>
<evidence type="ECO:0000259" key="10">
    <source>
        <dbReference type="SMART" id="SM00651"/>
    </source>
</evidence>
<dbReference type="InterPro" id="IPR034101">
    <property type="entry name" value="Lsm4"/>
</dbReference>